<keyword evidence="7" id="KW-0175">Coiled coil</keyword>
<accession>A0ABU9VME7</accession>
<evidence type="ECO:0000256" key="8">
    <source>
        <dbReference type="SAM" id="MobiDB-lite"/>
    </source>
</evidence>
<keyword evidence="4 6" id="KW-0807">Transducer</keyword>
<dbReference type="SUPFAM" id="SSF58104">
    <property type="entry name" value="Methyl-accepting chemotaxis protein (MCP) signaling domain"/>
    <property type="match status" value="1"/>
</dbReference>
<dbReference type="InterPro" id="IPR004090">
    <property type="entry name" value="Chemotax_Me-accpt_rcpt"/>
</dbReference>
<evidence type="ECO:0000256" key="7">
    <source>
        <dbReference type="SAM" id="Coils"/>
    </source>
</evidence>
<dbReference type="PROSITE" id="PS50111">
    <property type="entry name" value="CHEMOTAXIS_TRANSDUC_2"/>
    <property type="match status" value="1"/>
</dbReference>
<dbReference type="Pfam" id="PF00015">
    <property type="entry name" value="MCPsignal"/>
    <property type="match status" value="1"/>
</dbReference>
<dbReference type="Gene3D" id="6.10.340.10">
    <property type="match status" value="1"/>
</dbReference>
<evidence type="ECO:0000256" key="2">
    <source>
        <dbReference type="ARBA" id="ARBA00022475"/>
    </source>
</evidence>
<evidence type="ECO:0000256" key="4">
    <source>
        <dbReference type="ARBA" id="ARBA00023224"/>
    </source>
</evidence>
<gene>
    <name evidence="12" type="ORF">MKY91_18125</name>
</gene>
<feature type="domain" description="HAMP" evidence="11">
    <location>
        <begin position="201"/>
        <end position="254"/>
    </location>
</feature>
<feature type="compositionally biased region" description="Basic and acidic residues" evidence="8">
    <location>
        <begin position="510"/>
        <end position="527"/>
    </location>
</feature>
<comment type="subcellular location">
    <subcellularLocation>
        <location evidence="1">Cell membrane</location>
    </subcellularLocation>
</comment>
<feature type="coiled-coil region" evidence="7">
    <location>
        <begin position="73"/>
        <end position="100"/>
    </location>
</feature>
<evidence type="ECO:0000256" key="3">
    <source>
        <dbReference type="ARBA" id="ARBA00023136"/>
    </source>
</evidence>
<keyword evidence="3 9" id="KW-0472">Membrane</keyword>
<dbReference type="Proteomes" id="UP001418796">
    <property type="component" value="Unassembled WGS sequence"/>
</dbReference>
<evidence type="ECO:0000259" key="11">
    <source>
        <dbReference type="PROSITE" id="PS50885"/>
    </source>
</evidence>
<dbReference type="Pfam" id="PF00672">
    <property type="entry name" value="HAMP"/>
    <property type="match status" value="1"/>
</dbReference>
<dbReference type="InterPro" id="IPR004089">
    <property type="entry name" value="MCPsignal_dom"/>
</dbReference>
<keyword evidence="9" id="KW-0812">Transmembrane</keyword>
<dbReference type="PANTHER" id="PTHR32089">
    <property type="entry name" value="METHYL-ACCEPTING CHEMOTAXIS PROTEIN MCPB"/>
    <property type="match status" value="1"/>
</dbReference>
<evidence type="ECO:0000256" key="1">
    <source>
        <dbReference type="ARBA" id="ARBA00004236"/>
    </source>
</evidence>
<dbReference type="CDD" id="cd06225">
    <property type="entry name" value="HAMP"/>
    <property type="match status" value="1"/>
</dbReference>
<dbReference type="Gene3D" id="1.10.287.950">
    <property type="entry name" value="Methyl-accepting chemotaxis protein"/>
    <property type="match status" value="1"/>
</dbReference>
<evidence type="ECO:0000313" key="13">
    <source>
        <dbReference type="Proteomes" id="UP001418796"/>
    </source>
</evidence>
<keyword evidence="2" id="KW-1003">Cell membrane</keyword>
<evidence type="ECO:0000259" key="10">
    <source>
        <dbReference type="PROSITE" id="PS50111"/>
    </source>
</evidence>
<name>A0ABU9VME7_9BACI</name>
<dbReference type="SMART" id="SM00304">
    <property type="entry name" value="HAMP"/>
    <property type="match status" value="1"/>
</dbReference>
<organism evidence="12 13">
    <name type="scientific">Alkalicoccobacillus gibsonii</name>
    <dbReference type="NCBI Taxonomy" id="79881"/>
    <lineage>
        <taxon>Bacteria</taxon>
        <taxon>Bacillati</taxon>
        <taxon>Bacillota</taxon>
        <taxon>Bacilli</taxon>
        <taxon>Bacillales</taxon>
        <taxon>Bacillaceae</taxon>
        <taxon>Alkalicoccobacillus</taxon>
    </lineage>
</organism>
<feature type="domain" description="Methyl-accepting transducer" evidence="10">
    <location>
        <begin position="273"/>
        <end position="509"/>
    </location>
</feature>
<comment type="caution">
    <text evidence="12">The sequence shown here is derived from an EMBL/GenBank/DDBJ whole genome shotgun (WGS) entry which is preliminary data.</text>
</comment>
<keyword evidence="9" id="KW-1133">Transmembrane helix</keyword>
<proteinExistence type="inferred from homology"/>
<sequence>MKSVRGKLLIVFMLITGLFVTFAIYSSWNTYQANQQIDEIRTNQLPILLAKEQMTYNIADRLALSRGYLLFNDETYRNEFKEVSEVNKQLEERILQSTQEESFIEAINQAQEWEDVLTFQVFGLMADGEFELAARNMNERSTPIAEEMVKTFQTLAEEERASIDQSMESIVAFGERLQWITLILACMMILLFTWLFLKVSNMISTPLRRLAAVANLIAGGDLRGNELATTSSDEISVVTSAFNQMREALKKVIGTTTTLGKTVTLAANKLSDSSNDSEQSAHTVTSYLQTLAAMSEMSAVLTTQSLERARGIKETVVTIDQATTSATDTSHQMDQQAKAGQTQIVEAMNQSAKIEQTVFQAANVMERLHQNTWKINQMVAVLTEVSEQTQLLALNASIEAARAGSHGQGFAVVASEVQKLSIKSKKAASQISEMVHTIQDETNQAVREIKTGRAEVIEGTARMNQVFQSFKQISASVQKVYTEMEGVSDSTRSISSNIRDLHIHIQEVSDASREHVRRTGDATKQTEEQLASTQKIKNLASDLAEKTKGLEEELSIFKLP</sequence>
<evidence type="ECO:0000313" key="12">
    <source>
        <dbReference type="EMBL" id="MEN0645080.1"/>
    </source>
</evidence>
<protein>
    <submittedName>
        <fullName evidence="12">Methyl-accepting chemotaxis protein</fullName>
    </submittedName>
</protein>
<dbReference type="PRINTS" id="PR00260">
    <property type="entry name" value="CHEMTRNSDUCR"/>
</dbReference>
<evidence type="ECO:0000256" key="9">
    <source>
        <dbReference type="SAM" id="Phobius"/>
    </source>
</evidence>
<reference evidence="12 13" key="1">
    <citation type="submission" date="2024-03" db="EMBL/GenBank/DDBJ databases">
        <title>Bacilli Hybrid Assemblies.</title>
        <authorList>
            <person name="Kovac J."/>
        </authorList>
    </citation>
    <scope>NUCLEOTIDE SEQUENCE [LARGE SCALE GENOMIC DNA]</scope>
    <source>
        <strain evidence="12 13">FSL R7-0666</strain>
    </source>
</reference>
<dbReference type="EMBL" id="JBCITK010000001">
    <property type="protein sequence ID" value="MEN0645080.1"/>
    <property type="molecule type" value="Genomic_DNA"/>
</dbReference>
<feature type="region of interest" description="Disordered" evidence="8">
    <location>
        <begin position="510"/>
        <end position="529"/>
    </location>
</feature>
<evidence type="ECO:0000256" key="6">
    <source>
        <dbReference type="PROSITE-ProRule" id="PRU00284"/>
    </source>
</evidence>
<dbReference type="InterPro" id="IPR003660">
    <property type="entry name" value="HAMP_dom"/>
</dbReference>
<feature type="transmembrane region" description="Helical" evidence="9">
    <location>
        <begin position="177"/>
        <end position="197"/>
    </location>
</feature>
<dbReference type="RefSeq" id="WP_343131682.1">
    <property type="nucleotide sequence ID" value="NZ_JBCITK010000001.1"/>
</dbReference>
<dbReference type="PROSITE" id="PS50885">
    <property type="entry name" value="HAMP"/>
    <property type="match status" value="1"/>
</dbReference>
<dbReference type="SMART" id="SM00283">
    <property type="entry name" value="MA"/>
    <property type="match status" value="1"/>
</dbReference>
<dbReference type="PANTHER" id="PTHR32089:SF112">
    <property type="entry name" value="LYSOZYME-LIKE PROTEIN-RELATED"/>
    <property type="match status" value="1"/>
</dbReference>
<keyword evidence="13" id="KW-1185">Reference proteome</keyword>
<comment type="similarity">
    <text evidence="5">Belongs to the methyl-accepting chemotaxis (MCP) protein family.</text>
</comment>
<evidence type="ECO:0000256" key="5">
    <source>
        <dbReference type="ARBA" id="ARBA00029447"/>
    </source>
</evidence>